<proteinExistence type="predicted"/>
<protein>
    <submittedName>
        <fullName evidence="1">Uncharacterized protein</fullName>
    </submittedName>
</protein>
<dbReference type="Proteomes" id="UP000013520">
    <property type="component" value="Chromosome"/>
</dbReference>
<evidence type="ECO:0000313" key="1">
    <source>
        <dbReference type="EMBL" id="AGL03108.1"/>
    </source>
</evidence>
<dbReference type="STRING" id="767817.Desgi_3786"/>
<dbReference type="AlphaFoldDB" id="R4KIR4"/>
<accession>R4KIR4</accession>
<reference evidence="1 2" key="1">
    <citation type="submission" date="2012-01" db="EMBL/GenBank/DDBJ databases">
        <title>Complete sequence of Desulfotomaculum gibsoniae DSM 7213.</title>
        <authorList>
            <consortium name="US DOE Joint Genome Institute"/>
            <person name="Lucas S."/>
            <person name="Han J."/>
            <person name="Lapidus A."/>
            <person name="Cheng J.-F."/>
            <person name="Goodwin L."/>
            <person name="Pitluck S."/>
            <person name="Peters L."/>
            <person name="Ovchinnikova G."/>
            <person name="Teshima H."/>
            <person name="Detter J.C."/>
            <person name="Han C."/>
            <person name="Tapia R."/>
            <person name="Land M."/>
            <person name="Hauser L."/>
            <person name="Kyrpides N."/>
            <person name="Ivanova N."/>
            <person name="Pagani I."/>
            <person name="Parshina S."/>
            <person name="Plugge C."/>
            <person name="Muyzer G."/>
            <person name="Kuever J."/>
            <person name="Ivanova A."/>
            <person name="Nazina T."/>
            <person name="Klenk H.-P."/>
            <person name="Brambilla E."/>
            <person name="Spring S."/>
            <person name="Stams A.F."/>
            <person name="Woyke T."/>
        </authorList>
    </citation>
    <scope>NUCLEOTIDE SEQUENCE [LARGE SCALE GENOMIC DNA]</scope>
    <source>
        <strain evidence="1 2">DSM 7213</strain>
    </source>
</reference>
<name>R4KIR4_9FIRM</name>
<dbReference type="RefSeq" id="WP_006520497.1">
    <property type="nucleotide sequence ID" value="NC_021184.1"/>
</dbReference>
<dbReference type="KEGG" id="dgi:Desgi_3786"/>
<organism evidence="1 2">
    <name type="scientific">Desulfoscipio gibsoniae DSM 7213</name>
    <dbReference type="NCBI Taxonomy" id="767817"/>
    <lineage>
        <taxon>Bacteria</taxon>
        <taxon>Bacillati</taxon>
        <taxon>Bacillota</taxon>
        <taxon>Clostridia</taxon>
        <taxon>Eubacteriales</taxon>
        <taxon>Desulfallaceae</taxon>
        <taxon>Desulfoscipio</taxon>
    </lineage>
</organism>
<evidence type="ECO:0000313" key="2">
    <source>
        <dbReference type="Proteomes" id="UP000013520"/>
    </source>
</evidence>
<keyword evidence="2" id="KW-1185">Reference proteome</keyword>
<gene>
    <name evidence="1" type="ORF">Desgi_3786</name>
</gene>
<dbReference type="HOGENOM" id="CLU_2860376_0_0_9"/>
<dbReference type="EMBL" id="CP003273">
    <property type="protein sequence ID" value="AGL03108.1"/>
    <property type="molecule type" value="Genomic_DNA"/>
</dbReference>
<sequence>MGKLVTRIQFVSKKLWLDTAFVIQLVQQKELMAGKDTVTLLNKYYPVTSHLTLTDYTILVASLC</sequence>